<evidence type="ECO:0000313" key="1">
    <source>
        <dbReference type="EMBL" id="AKH46168.1"/>
    </source>
</evidence>
<accession>A0A0F7L3W7</accession>
<name>A0A0F7L3W7_9VIRU</name>
<reference evidence="1" key="1">
    <citation type="journal article" date="2015" name="Front. Microbiol.">
        <title>Combining genomic sequencing methods to explore viral diversity and reveal potential virus-host interactions.</title>
        <authorList>
            <person name="Chow C.E."/>
            <person name="Winget D.M."/>
            <person name="White R.A.III."/>
            <person name="Hallam S.J."/>
            <person name="Suttle C.A."/>
        </authorList>
    </citation>
    <scope>NUCLEOTIDE SEQUENCE</scope>
    <source>
        <strain evidence="1">Anoxic3_4</strain>
    </source>
</reference>
<dbReference type="EMBL" id="KR029579">
    <property type="protein sequence ID" value="AKH46168.1"/>
    <property type="molecule type" value="Genomic_DNA"/>
</dbReference>
<organism evidence="1">
    <name type="scientific">uncultured marine virus</name>
    <dbReference type="NCBI Taxonomy" id="186617"/>
    <lineage>
        <taxon>Viruses</taxon>
        <taxon>environmental samples</taxon>
    </lineage>
</organism>
<sequence length="89" mass="10419">MVSVEKISVHNRCEFLHRIGRQFCQQRSSSFLLSQISVIQNKVVHFFLVECQSFVRCCERLLCDPCSVTVCLREPTRNIRTVVRISARF</sequence>
<proteinExistence type="predicted"/>
<reference evidence="1" key="2">
    <citation type="submission" date="2015-03" db="EMBL/GenBank/DDBJ databases">
        <authorList>
            <person name="Chow C.-E.T."/>
            <person name="Winget D.M."/>
            <person name="White R.A.III."/>
            <person name="Hallam S.J."/>
            <person name="Suttle C.A."/>
        </authorList>
    </citation>
    <scope>NUCLEOTIDE SEQUENCE</scope>
    <source>
        <strain evidence="1">Anoxic3_4</strain>
    </source>
</reference>
<protein>
    <submittedName>
        <fullName evidence="1">Uncharacterized protein</fullName>
    </submittedName>
</protein>